<accession>A0A0N0BKR2</accession>
<name>A0A0N0BKR2_9HYME</name>
<dbReference type="EMBL" id="KQ435694">
    <property type="protein sequence ID" value="KOX80961.1"/>
    <property type="molecule type" value="Genomic_DNA"/>
</dbReference>
<sequence length="92" mass="9614">MEGQPRVSNEWRGGREEGWGYGLGTAAGQRPGKRRANTSGADSRASEPPGDLSQAAGRCISSCATRSTTRARLLSSAATVATLLRLLVVLAK</sequence>
<evidence type="ECO:0000256" key="1">
    <source>
        <dbReference type="SAM" id="MobiDB-lite"/>
    </source>
</evidence>
<reference evidence="2 3" key="1">
    <citation type="submission" date="2015-07" db="EMBL/GenBank/DDBJ databases">
        <title>The genome of Melipona quadrifasciata.</title>
        <authorList>
            <person name="Pan H."/>
            <person name="Kapheim K."/>
        </authorList>
    </citation>
    <scope>NUCLEOTIDE SEQUENCE [LARGE SCALE GENOMIC DNA]</scope>
    <source>
        <strain evidence="2">0111107301</strain>
        <tissue evidence="2">Whole body</tissue>
    </source>
</reference>
<feature type="region of interest" description="Disordered" evidence="1">
    <location>
        <begin position="1"/>
        <end position="56"/>
    </location>
</feature>
<dbReference type="AlphaFoldDB" id="A0A0N0BKR2"/>
<dbReference type="Proteomes" id="UP000053105">
    <property type="component" value="Unassembled WGS sequence"/>
</dbReference>
<keyword evidence="3" id="KW-1185">Reference proteome</keyword>
<evidence type="ECO:0000313" key="2">
    <source>
        <dbReference type="EMBL" id="KOX80961.1"/>
    </source>
</evidence>
<evidence type="ECO:0000313" key="3">
    <source>
        <dbReference type="Proteomes" id="UP000053105"/>
    </source>
</evidence>
<protein>
    <submittedName>
        <fullName evidence="2">Uncharacterized protein</fullName>
    </submittedName>
</protein>
<gene>
    <name evidence="2" type="ORF">WN51_00879</name>
</gene>
<proteinExistence type="predicted"/>
<organism evidence="2 3">
    <name type="scientific">Melipona quadrifasciata</name>
    <dbReference type="NCBI Taxonomy" id="166423"/>
    <lineage>
        <taxon>Eukaryota</taxon>
        <taxon>Metazoa</taxon>
        <taxon>Ecdysozoa</taxon>
        <taxon>Arthropoda</taxon>
        <taxon>Hexapoda</taxon>
        <taxon>Insecta</taxon>
        <taxon>Pterygota</taxon>
        <taxon>Neoptera</taxon>
        <taxon>Endopterygota</taxon>
        <taxon>Hymenoptera</taxon>
        <taxon>Apocrita</taxon>
        <taxon>Aculeata</taxon>
        <taxon>Apoidea</taxon>
        <taxon>Anthophila</taxon>
        <taxon>Apidae</taxon>
        <taxon>Melipona</taxon>
    </lineage>
</organism>